<protein>
    <submittedName>
        <fullName evidence="2">Uncharacterized protein</fullName>
    </submittedName>
</protein>
<keyword evidence="3" id="KW-1185">Reference proteome</keyword>
<dbReference type="EMBL" id="JAAABM010000021">
    <property type="protein sequence ID" value="KAF7671527.1"/>
    <property type="molecule type" value="Genomic_DNA"/>
</dbReference>
<feature type="compositionally biased region" description="Basic and acidic residues" evidence="1">
    <location>
        <begin position="62"/>
        <end position="73"/>
    </location>
</feature>
<evidence type="ECO:0000256" key="1">
    <source>
        <dbReference type="SAM" id="MobiDB-lite"/>
    </source>
</evidence>
<feature type="region of interest" description="Disordered" evidence="1">
    <location>
        <begin position="475"/>
        <end position="520"/>
    </location>
</feature>
<feature type="compositionally biased region" description="Low complexity" evidence="1">
    <location>
        <begin position="511"/>
        <end position="520"/>
    </location>
</feature>
<dbReference type="Proteomes" id="UP000596902">
    <property type="component" value="Unassembled WGS sequence"/>
</dbReference>
<organism evidence="2 3">
    <name type="scientific">Alternaria burnsii</name>
    <dbReference type="NCBI Taxonomy" id="1187904"/>
    <lineage>
        <taxon>Eukaryota</taxon>
        <taxon>Fungi</taxon>
        <taxon>Dikarya</taxon>
        <taxon>Ascomycota</taxon>
        <taxon>Pezizomycotina</taxon>
        <taxon>Dothideomycetes</taxon>
        <taxon>Pleosporomycetidae</taxon>
        <taxon>Pleosporales</taxon>
        <taxon>Pleosporineae</taxon>
        <taxon>Pleosporaceae</taxon>
        <taxon>Alternaria</taxon>
        <taxon>Alternaria sect. Alternaria</taxon>
    </lineage>
</organism>
<feature type="region of interest" description="Disordered" evidence="1">
    <location>
        <begin position="404"/>
        <end position="439"/>
    </location>
</feature>
<feature type="region of interest" description="Disordered" evidence="1">
    <location>
        <begin position="59"/>
        <end position="95"/>
    </location>
</feature>
<proteinExistence type="predicted"/>
<gene>
    <name evidence="2" type="ORF">GT037_010339</name>
</gene>
<feature type="compositionally biased region" description="Basic and acidic residues" evidence="1">
    <location>
        <begin position="501"/>
        <end position="510"/>
    </location>
</feature>
<feature type="compositionally biased region" description="Low complexity" evidence="1">
    <location>
        <begin position="406"/>
        <end position="421"/>
    </location>
</feature>
<comment type="caution">
    <text evidence="2">The sequence shown here is derived from an EMBL/GenBank/DDBJ whole genome shotgun (WGS) entry which is preliminary data.</text>
</comment>
<sequence length="520" mass="58933">MVQLDTPGQSALREEAKLRDDELVKLLRDVEAHILSINHTEQKSSPTNSHDTMHSLLQRFKGGNDEPEPRHQTPDPSVKRSRAKVRPAPKDPNIPRKRLQVNQKCLYERRLPGKAYISAHVNRLQHGYYKSNALHEPTIDNLFFVSVHFVFHPHDPDSHRFKSAEIEVTVHGDNGDPNKSRKPGDSHPRILKHAPELMFGAVSPENLQWNFSLSSSLGVSQAPVSASLNPKAAVNSSYKVFHMMSIQGSVRSKRSLWGPEYDAEDAKAVWTLTENMLQKSGLPREFDFVLLVQKPEDLENIYMSVDLNADVGAWYGTYPQWYTNLSKYLPNQDCMLSFENDIGQRFLPSHPKKGYNFANLMHALDEYVMMPGTVYPTSGTRQGEVNNPNLIEYQPPEDVKAIEAASTSPQPKQPSTPSNKSKSPRDANQQHRQSWAPENVNVRVILEHQFPQGSNRRRFSYSPLDNLEPVRYPSIRRRKSRTGLKEYGAKQALDEVAQDGVEEKGDRSSGGDRLSGYTLR</sequence>
<reference evidence="2" key="2">
    <citation type="submission" date="2020-08" db="EMBL/GenBank/DDBJ databases">
        <title>Draft Genome Sequence of Cumin Blight Pathogen Alternaria burnsii.</title>
        <authorList>
            <person name="Feng Z."/>
        </authorList>
    </citation>
    <scope>NUCLEOTIDE SEQUENCE</scope>
    <source>
        <strain evidence="2">CBS107.38</strain>
    </source>
</reference>
<accession>A0A8H7AUH0</accession>
<evidence type="ECO:0000313" key="2">
    <source>
        <dbReference type="EMBL" id="KAF7671527.1"/>
    </source>
</evidence>
<dbReference type="AlphaFoldDB" id="A0A8H7AUH0"/>
<dbReference type="GeneID" id="62208564"/>
<dbReference type="RefSeq" id="XP_038781894.1">
    <property type="nucleotide sequence ID" value="XM_038935386.1"/>
</dbReference>
<evidence type="ECO:0000313" key="3">
    <source>
        <dbReference type="Proteomes" id="UP000596902"/>
    </source>
</evidence>
<name>A0A8H7AUH0_9PLEO</name>
<feature type="region of interest" description="Disordered" evidence="1">
    <location>
        <begin position="169"/>
        <end position="188"/>
    </location>
</feature>
<reference evidence="2" key="1">
    <citation type="submission" date="2020-01" db="EMBL/GenBank/DDBJ databases">
        <authorList>
            <person name="Feng Z.H.Z."/>
        </authorList>
    </citation>
    <scope>NUCLEOTIDE SEQUENCE</scope>
    <source>
        <strain evidence="2">CBS107.38</strain>
    </source>
</reference>